<accession>A0A6J5RQJ1</accession>
<proteinExistence type="predicted"/>
<keyword evidence="1" id="KW-0472">Membrane</keyword>
<evidence type="ECO:0000256" key="1">
    <source>
        <dbReference type="SAM" id="Phobius"/>
    </source>
</evidence>
<protein>
    <submittedName>
        <fullName evidence="2">Uncharacterized protein</fullName>
    </submittedName>
</protein>
<sequence length="109" mass="12201">MMALWLGLPPWARTALMWGGALCMLALTGKFILARHDDRIRKDAELKQRVETAKERERVIETSHQIIEDIEDAKDAAIAAPDSVPIVSSADELREQAPAIASVILRDRR</sequence>
<reference evidence="2" key="1">
    <citation type="submission" date="2020-05" db="EMBL/GenBank/DDBJ databases">
        <authorList>
            <person name="Chiriac C."/>
            <person name="Salcher M."/>
            <person name="Ghai R."/>
            <person name="Kavagutti S V."/>
        </authorList>
    </citation>
    <scope>NUCLEOTIDE SEQUENCE</scope>
</reference>
<keyword evidence="1" id="KW-0812">Transmembrane</keyword>
<feature type="transmembrane region" description="Helical" evidence="1">
    <location>
        <begin position="15"/>
        <end position="33"/>
    </location>
</feature>
<organism evidence="2">
    <name type="scientific">uncultured Caudovirales phage</name>
    <dbReference type="NCBI Taxonomy" id="2100421"/>
    <lineage>
        <taxon>Viruses</taxon>
        <taxon>Duplodnaviria</taxon>
        <taxon>Heunggongvirae</taxon>
        <taxon>Uroviricota</taxon>
        <taxon>Caudoviricetes</taxon>
        <taxon>Peduoviridae</taxon>
        <taxon>Maltschvirus</taxon>
        <taxon>Maltschvirus maltsch</taxon>
    </lineage>
</organism>
<name>A0A6J5RQJ1_9CAUD</name>
<gene>
    <name evidence="2" type="ORF">UFOVP1333_45</name>
</gene>
<evidence type="ECO:0000313" key="2">
    <source>
        <dbReference type="EMBL" id="CAB4199409.1"/>
    </source>
</evidence>
<keyword evidence="1" id="KW-1133">Transmembrane helix</keyword>
<dbReference type="EMBL" id="LR797280">
    <property type="protein sequence ID" value="CAB4199409.1"/>
    <property type="molecule type" value="Genomic_DNA"/>
</dbReference>